<feature type="chain" id="PRO_5028199003" evidence="1">
    <location>
        <begin position="19"/>
        <end position="42"/>
    </location>
</feature>
<proteinExistence type="predicted"/>
<keyword evidence="1" id="KW-0732">Signal</keyword>
<name>A0A6V7WI26_MELEN</name>
<feature type="signal peptide" evidence="1">
    <location>
        <begin position="1"/>
        <end position="18"/>
    </location>
</feature>
<evidence type="ECO:0000256" key="1">
    <source>
        <dbReference type="SAM" id="SignalP"/>
    </source>
</evidence>
<dbReference type="AlphaFoldDB" id="A0A6V7WI26"/>
<dbReference type="EMBL" id="CAJEWN010000598">
    <property type="protein sequence ID" value="CAD2186652.1"/>
    <property type="molecule type" value="Genomic_DNA"/>
</dbReference>
<organism evidence="2 3">
    <name type="scientific">Meloidogyne enterolobii</name>
    <name type="common">Root-knot nematode worm</name>
    <name type="synonym">Meloidogyne mayaguensis</name>
    <dbReference type="NCBI Taxonomy" id="390850"/>
    <lineage>
        <taxon>Eukaryota</taxon>
        <taxon>Metazoa</taxon>
        <taxon>Ecdysozoa</taxon>
        <taxon>Nematoda</taxon>
        <taxon>Chromadorea</taxon>
        <taxon>Rhabditida</taxon>
        <taxon>Tylenchina</taxon>
        <taxon>Tylenchomorpha</taxon>
        <taxon>Tylenchoidea</taxon>
        <taxon>Meloidogynidae</taxon>
        <taxon>Meloidogyninae</taxon>
        <taxon>Meloidogyne</taxon>
    </lineage>
</organism>
<dbReference type="Proteomes" id="UP000580250">
    <property type="component" value="Unassembled WGS sequence"/>
</dbReference>
<protein>
    <submittedName>
        <fullName evidence="2">Uncharacterized protein</fullName>
    </submittedName>
</protein>
<evidence type="ECO:0000313" key="3">
    <source>
        <dbReference type="Proteomes" id="UP000580250"/>
    </source>
</evidence>
<gene>
    <name evidence="2" type="ORF">MENT_LOCUS39169</name>
</gene>
<reference evidence="2 3" key="1">
    <citation type="submission" date="2020-08" db="EMBL/GenBank/DDBJ databases">
        <authorList>
            <person name="Koutsovoulos G."/>
            <person name="Danchin GJ E."/>
        </authorList>
    </citation>
    <scope>NUCLEOTIDE SEQUENCE [LARGE SCALE GENOMIC DNA]</scope>
</reference>
<evidence type="ECO:0000313" key="2">
    <source>
        <dbReference type="EMBL" id="CAD2186652.1"/>
    </source>
</evidence>
<comment type="caution">
    <text evidence="2">The sequence shown here is derived from an EMBL/GenBank/DDBJ whole genome shotgun (WGS) entry which is preliminary data.</text>
</comment>
<sequence>MKDLILILLSIFVIKVFQLELTDGMFTGDLKMNWGYSYFSFS</sequence>
<accession>A0A6V7WI26</accession>